<dbReference type="GO" id="GO:0015074">
    <property type="term" value="P:DNA integration"/>
    <property type="evidence" value="ECO:0007669"/>
    <property type="project" value="InterPro"/>
</dbReference>
<accession>A0AAP0C3Z8</accession>
<dbReference type="PANTHER" id="PTHR48475">
    <property type="entry name" value="RIBONUCLEASE H"/>
    <property type="match status" value="1"/>
</dbReference>
<dbReference type="Gene3D" id="1.10.340.70">
    <property type="match status" value="1"/>
</dbReference>
<dbReference type="InterPro" id="IPR001584">
    <property type="entry name" value="Integrase_cat-core"/>
</dbReference>
<evidence type="ECO:0000256" key="1">
    <source>
        <dbReference type="SAM" id="MobiDB-lite"/>
    </source>
</evidence>
<reference evidence="4 5" key="1">
    <citation type="submission" date="2024-04" db="EMBL/GenBank/DDBJ databases">
        <title>The reference genome of an endangered Asteraceae, Deinandra increscens subsp. villosa, native to the Central Coast of California.</title>
        <authorList>
            <person name="Guilliams M."/>
            <person name="Hasenstab-Lehman K."/>
            <person name="Meyer R."/>
            <person name="Mcevoy S."/>
        </authorList>
    </citation>
    <scope>NUCLEOTIDE SEQUENCE [LARGE SCALE GENOMIC DNA]</scope>
    <source>
        <tissue evidence="4">Leaf</tissue>
    </source>
</reference>
<evidence type="ECO:0000259" key="2">
    <source>
        <dbReference type="PROSITE" id="PS50879"/>
    </source>
</evidence>
<dbReference type="Proteomes" id="UP001408789">
    <property type="component" value="Unassembled WGS sequence"/>
</dbReference>
<keyword evidence="5" id="KW-1185">Reference proteome</keyword>
<dbReference type="Pfam" id="PF13456">
    <property type="entry name" value="RVT_3"/>
    <property type="match status" value="1"/>
</dbReference>
<dbReference type="EMBL" id="JBCNJP010006368">
    <property type="protein sequence ID" value="KAK9049519.1"/>
    <property type="molecule type" value="Genomic_DNA"/>
</dbReference>
<evidence type="ECO:0000313" key="4">
    <source>
        <dbReference type="EMBL" id="KAK9049519.1"/>
    </source>
</evidence>
<proteinExistence type="predicted"/>
<gene>
    <name evidence="4" type="ORF">SSX86_031512</name>
</gene>
<dbReference type="InterPro" id="IPR041577">
    <property type="entry name" value="RT_RNaseH_2"/>
</dbReference>
<dbReference type="Gene3D" id="3.30.70.270">
    <property type="match status" value="2"/>
</dbReference>
<feature type="domain" description="RNase H type-1" evidence="2">
    <location>
        <begin position="1208"/>
        <end position="1337"/>
    </location>
</feature>
<feature type="compositionally biased region" description="Basic and acidic residues" evidence="1">
    <location>
        <begin position="106"/>
        <end position="126"/>
    </location>
</feature>
<feature type="region of interest" description="Disordered" evidence="1">
    <location>
        <begin position="73"/>
        <end position="168"/>
    </location>
</feature>
<feature type="domain" description="Integrase catalytic" evidence="3">
    <location>
        <begin position="1494"/>
        <end position="1653"/>
    </location>
</feature>
<sequence length="1780" mass="200736">MDESGGVHVPPGFETPSVKAKATASMAGELFSSVVNVKKRGGENLTSQGENTITPEFVKNNRKALMTQLLELEKSEQNPSIPKVLFSREDHVEGQYTDTDSDDDVEVLKEKQEEKPEGEETRDLLRKLLTTLEKQSQSSSPTAKPDKAGKRQSKGKDPMSLPYRPSEVGDISKFTDRISEAPLQPKLRLPPSVSAYDGTQDPEDHLHAIKAAGTAGAWSIPTWCHMFVSTLAGNARLWFDTLPPKSIDSYEELRGKFLRYFSQQKKTTRNPNEILHIRRKDDETLEGFMNRYIEESMYIRDVPEVMKISGFIQGVRNSQLCEKLGEEFPSSFDDLMDRVRAYIRGKDTGQKAKEWGARKDNSSGYGKGRDRSEARQGSSHSRRSSSEKKPSYSPYPSKGSRSYESSSGTPPHFEKFTPLLKSPSEIFATEKDRLPFGKPRPNRHGSKARPGEYCDYHRGNGHATDDCIQLRKEIEAAIKTGKLSHLVKEIKSPEKPRGKEVPPREEPQYIDMIRRKVDDGEASQRTVRHRVHDNEKWLEKPITFAALGPDEAQEAPLNVAADIAGHRVARIHVDGGSGTEIMYEHCFVRMMPDIRARVQEDYTPLIGFSGEMVRPLGKITLPFTIGEGLTRRTIDLTWSIVRAPSKYNAIIGRPAIRALRALTSTAHGLMKFPTPGGIATVGSASEIVATVDILPKLVPKNGIEEWMVCDRYPEQTIKVGSQLSEKWKTALKELLIANSDIFAWQCGDMEGIPSRYIEHHLSIPPGTKPVRQKKRSLCEEHAKVAAEEVKQLLAANIIRRIRYPEWIANPVMVKKPDGSLRMCIDFSGLNETCPKDCYPLPEVDAKIDALASFPIKCFLDAYKGYHQIRMAREDEDKTAFHAPDGTYCYTKMPFGLKNAGATYQRLMDWLFQEQIGRNLEVYVDDLVIKSQREGDMIEDIKETFNTLREVNMKLNPSKCSFGVEEGKFLGVIVKKDGIQARPEKVAAIKNMRSPRTLKEVQSLNGQLVALGRFISRLADKSRPLVKTLRKCIKKHQFVWTNEAEEAFQHLKSFLCDLPDLAIPQEKETLTAYLAISEQAVSSVLLVERKEGQIPIYFLSRTLKGAEERYPAMEKLALSLVHTSRRLRRYFQAHPVQVLTDKPIHTVLKKPEVSGRLAKWAIELGNYEIEYKGRSSRKGQVLADFLIEIPPEEEIRDSLPPTVKRGAAPSSTWKLFTDGASNEEGCGAGLILTSPKGKEITCALKFDFTTTNNEAEYEALLAGLRMAKQLKVKNLEAHVDSMLVASQVNQTYEAKGDSMKQYLDKINNLVKEFSYCKIIHVPRSKNKKADALSKIAAVAFNHLGKDIKVERLSAPSVGENMVMAIEEGLGASWMTPIFEFLSDGKLPDGSEEARKIRTKALQYTIVNDRLYRKSYLGPSLKCMSEAEASQIIKEVHEGICGLHAGPKTVVAKAQRAGFYWPGMYKSAIEEIKKCDNCQMHAPIPRHPRHDLVPVSSSWPFQKWGIDIVGPFPMAQGRVRFVVVAVDYFTKWVEAKPLATITSRQILRFVWENIVCRFGIPQTIISDNGTQFTDRKFRKWCLELKICQVFTSVAHPQSNGQVERVNRSLVEGIKTRLGRKKKNWLEELPHVLWAHRTNPKTSTGESPFSLTYGTEAVIPAEVVCPTDRMALDDKSNEEDLRLNLNLIEERREIAAIREAAHKKEMQSLYNQKVKGVTLNAGDLVLRANEASRQEEMGKLGPRWEGPYRVIWANGKGSHRLAMINGPEIPRTWNIQQLRKYYL</sequence>
<dbReference type="PROSITE" id="PS50994">
    <property type="entry name" value="INTEGRASE"/>
    <property type="match status" value="1"/>
</dbReference>
<dbReference type="Pfam" id="PF17919">
    <property type="entry name" value="RT_RNaseH_2"/>
    <property type="match status" value="1"/>
</dbReference>
<dbReference type="InterPro" id="IPR002156">
    <property type="entry name" value="RNaseH_domain"/>
</dbReference>
<dbReference type="CDD" id="cd01647">
    <property type="entry name" value="RT_LTR"/>
    <property type="match status" value="1"/>
</dbReference>
<evidence type="ECO:0000259" key="3">
    <source>
        <dbReference type="PROSITE" id="PS50994"/>
    </source>
</evidence>
<dbReference type="InterPro" id="IPR043502">
    <property type="entry name" value="DNA/RNA_pol_sf"/>
</dbReference>
<dbReference type="InterPro" id="IPR012337">
    <property type="entry name" value="RNaseH-like_sf"/>
</dbReference>
<dbReference type="SUPFAM" id="SSF53098">
    <property type="entry name" value="Ribonuclease H-like"/>
    <property type="match status" value="2"/>
</dbReference>
<dbReference type="Gene3D" id="3.10.10.10">
    <property type="entry name" value="HIV Type 1 Reverse Transcriptase, subunit A, domain 1"/>
    <property type="match status" value="1"/>
</dbReference>
<feature type="compositionally biased region" description="Low complexity" evidence="1">
    <location>
        <begin position="391"/>
        <end position="407"/>
    </location>
</feature>
<feature type="compositionally biased region" description="Basic and acidic residues" evidence="1">
    <location>
        <begin position="144"/>
        <end position="157"/>
    </location>
</feature>
<dbReference type="Pfam" id="PF00665">
    <property type="entry name" value="rve"/>
    <property type="match status" value="1"/>
</dbReference>
<protein>
    <submittedName>
        <fullName evidence="4">Uncharacterized protein</fullName>
    </submittedName>
</protein>
<dbReference type="InterPro" id="IPR036397">
    <property type="entry name" value="RNaseH_sf"/>
</dbReference>
<name>A0AAP0C3Z8_9ASTR</name>
<dbReference type="PANTHER" id="PTHR48475:SF2">
    <property type="entry name" value="RIBONUCLEASE H"/>
    <property type="match status" value="1"/>
</dbReference>
<dbReference type="InterPro" id="IPR043128">
    <property type="entry name" value="Rev_trsase/Diguanyl_cyclase"/>
</dbReference>
<dbReference type="Pfam" id="PF17921">
    <property type="entry name" value="Integrase_H2C2"/>
    <property type="match status" value="1"/>
</dbReference>
<dbReference type="Gene3D" id="3.30.420.10">
    <property type="entry name" value="Ribonuclease H-like superfamily/Ribonuclease H"/>
    <property type="match status" value="2"/>
</dbReference>
<dbReference type="InterPro" id="IPR041588">
    <property type="entry name" value="Integrase_H2C2"/>
</dbReference>
<feature type="compositionally biased region" description="Basic and acidic residues" evidence="1">
    <location>
        <begin position="348"/>
        <end position="374"/>
    </location>
</feature>
<evidence type="ECO:0000313" key="5">
    <source>
        <dbReference type="Proteomes" id="UP001408789"/>
    </source>
</evidence>
<dbReference type="InterPro" id="IPR000477">
    <property type="entry name" value="RT_dom"/>
</dbReference>
<dbReference type="GO" id="GO:0004523">
    <property type="term" value="F:RNA-DNA hybrid ribonuclease activity"/>
    <property type="evidence" value="ECO:0007669"/>
    <property type="project" value="InterPro"/>
</dbReference>
<dbReference type="PROSITE" id="PS50879">
    <property type="entry name" value="RNASE_H_1"/>
    <property type="match status" value="1"/>
</dbReference>
<comment type="caution">
    <text evidence="4">The sequence shown here is derived from an EMBL/GenBank/DDBJ whole genome shotgun (WGS) entry which is preliminary data.</text>
</comment>
<dbReference type="FunFam" id="3.30.420.10:FF:000032">
    <property type="entry name" value="Retrovirus-related Pol polyprotein from transposon 297-like Protein"/>
    <property type="match status" value="1"/>
</dbReference>
<dbReference type="SUPFAM" id="SSF56672">
    <property type="entry name" value="DNA/RNA polymerases"/>
    <property type="match status" value="1"/>
</dbReference>
<feature type="region of interest" description="Disordered" evidence="1">
    <location>
        <begin position="348"/>
        <end position="452"/>
    </location>
</feature>
<dbReference type="CDD" id="cd09279">
    <property type="entry name" value="RNase_HI_like"/>
    <property type="match status" value="1"/>
</dbReference>
<dbReference type="GO" id="GO:0003676">
    <property type="term" value="F:nucleic acid binding"/>
    <property type="evidence" value="ECO:0007669"/>
    <property type="project" value="InterPro"/>
</dbReference>
<dbReference type="Pfam" id="PF00078">
    <property type="entry name" value="RVT_1"/>
    <property type="match status" value="1"/>
</dbReference>
<dbReference type="InterPro" id="IPR005162">
    <property type="entry name" value="Retrotrans_gag_dom"/>
</dbReference>
<organism evidence="4 5">
    <name type="scientific">Deinandra increscens subsp. villosa</name>
    <dbReference type="NCBI Taxonomy" id="3103831"/>
    <lineage>
        <taxon>Eukaryota</taxon>
        <taxon>Viridiplantae</taxon>
        <taxon>Streptophyta</taxon>
        <taxon>Embryophyta</taxon>
        <taxon>Tracheophyta</taxon>
        <taxon>Spermatophyta</taxon>
        <taxon>Magnoliopsida</taxon>
        <taxon>eudicotyledons</taxon>
        <taxon>Gunneridae</taxon>
        <taxon>Pentapetalae</taxon>
        <taxon>asterids</taxon>
        <taxon>campanulids</taxon>
        <taxon>Asterales</taxon>
        <taxon>Asteraceae</taxon>
        <taxon>Asteroideae</taxon>
        <taxon>Heliantheae alliance</taxon>
        <taxon>Madieae</taxon>
        <taxon>Madiinae</taxon>
        <taxon>Deinandra</taxon>
    </lineage>
</organism>
<dbReference type="Pfam" id="PF03732">
    <property type="entry name" value="Retrotrans_gag"/>
    <property type="match status" value="1"/>
</dbReference>